<comment type="subcellular location">
    <subcellularLocation>
        <location evidence="2">Cell membrane</location>
        <topology evidence="2">Single-pass membrane protein</topology>
    </subcellularLocation>
    <subcellularLocation>
        <location evidence="3">Cell projection</location>
        <location evidence="3">Cilium membrane</location>
    </subcellularLocation>
    <subcellularLocation>
        <location evidence="1">Cytoplasm</location>
        <location evidence="1">Cytoskeleton</location>
        <location evidence="1">Cilium basal body</location>
    </subcellularLocation>
</comment>
<dbReference type="RefSeq" id="XP_053073562.1">
    <property type="nucleotide sequence ID" value="XM_053217587.1"/>
</dbReference>
<feature type="region of interest" description="Disordered" evidence="12">
    <location>
        <begin position="35"/>
        <end position="66"/>
    </location>
</feature>
<evidence type="ECO:0000256" key="8">
    <source>
        <dbReference type="ARBA" id="ARBA00023136"/>
    </source>
</evidence>
<dbReference type="InterPro" id="IPR022076">
    <property type="entry name" value="Limbin"/>
</dbReference>
<proteinExistence type="predicted"/>
<feature type="compositionally biased region" description="Polar residues" evidence="12">
    <location>
        <begin position="112"/>
        <end position="121"/>
    </location>
</feature>
<feature type="compositionally biased region" description="Basic and acidic residues" evidence="12">
    <location>
        <begin position="782"/>
        <end position="792"/>
    </location>
</feature>
<keyword evidence="4" id="KW-1003">Cell membrane</keyword>
<feature type="region of interest" description="Disordered" evidence="12">
    <location>
        <begin position="890"/>
        <end position="909"/>
    </location>
</feature>
<dbReference type="GeneID" id="106982722"/>
<keyword evidence="10" id="KW-0966">Cell projection</keyword>
<evidence type="ECO:0000256" key="9">
    <source>
        <dbReference type="ARBA" id="ARBA00023212"/>
    </source>
</evidence>
<feature type="chain" id="PRO_5045745423" evidence="13">
    <location>
        <begin position="25"/>
        <end position="1224"/>
    </location>
</feature>
<dbReference type="Pfam" id="PF12297">
    <property type="entry name" value="EVC2_like"/>
    <property type="match status" value="1"/>
</dbReference>
<evidence type="ECO:0000256" key="10">
    <source>
        <dbReference type="ARBA" id="ARBA00023273"/>
    </source>
</evidence>
<keyword evidence="8" id="KW-0472">Membrane</keyword>
<name>A0ABM3PPF4_ACIJB</name>
<keyword evidence="5" id="KW-0963">Cytoplasm</keyword>
<feature type="compositionally biased region" description="Low complexity" evidence="12">
    <location>
        <begin position="43"/>
        <end position="62"/>
    </location>
</feature>
<evidence type="ECO:0000313" key="15">
    <source>
        <dbReference type="RefSeq" id="XP_053073562.1"/>
    </source>
</evidence>
<evidence type="ECO:0000256" key="7">
    <source>
        <dbReference type="ARBA" id="ARBA00022989"/>
    </source>
</evidence>
<protein>
    <submittedName>
        <fullName evidence="15">Limbin isoform X4</fullName>
    </submittedName>
</protein>
<keyword evidence="6" id="KW-0812">Transmembrane</keyword>
<gene>
    <name evidence="15" type="primary">EVC2</name>
</gene>
<dbReference type="Proteomes" id="UP001652583">
    <property type="component" value="Chromosome B1"/>
</dbReference>
<feature type="signal peptide" evidence="13">
    <location>
        <begin position="1"/>
        <end position="24"/>
    </location>
</feature>
<evidence type="ECO:0000256" key="1">
    <source>
        <dbReference type="ARBA" id="ARBA00004120"/>
    </source>
</evidence>
<feature type="region of interest" description="Disordered" evidence="12">
    <location>
        <begin position="112"/>
        <end position="134"/>
    </location>
</feature>
<sequence>MGAAGAAGSATWVLAGGLLAAALALPAGPGGRGLLPAGPGPLGRPLGRQRPPGLPAAPGAGPERTAQDLPHLIWPNVESSRLKTEGGAPFGRKFSRKSEVFNPLLASAASSEPWTPSTLAFNPSGPKKTLSKREAPITQRLYGDISRDVQGTAEDGVIFQKCAVVSGQSEMQTAQVRLLVVNAGTPVATNLSDLLLLDNITGLSIRGSTGNRTSAGFQAFRKKFLQVGDSFSVSYTASIQAGEIGSGDVLMLPAWLTFQSSAPNRTQLKALLTITAEEKIKVVPNHGLHAAGFFITSIASFVLTWATLFFTARYQCLKGSLITRHQVQHHENKLEYSQFTSANGINEDLALNDQMIDILSSEDPGSMLQALEELEIATLNRADSALEACRTQISRDIIALLLKNLTSAGHLSPQVERRMGSVFKTQFLLLEKEIQEEYDRKMVALTAECDLETRKKTENQYQREMAAMEEAEELLKRVSEKWAVECNGLLRTLHGLEQEHLRRSLALQQEEDFAKAHRQLAIFQRNELHNIFFTQIQSAVFQGELKPEAAKRLLQDYSEIQEKLEELMDFFQASKRYHLSKRFGHREYLVQNMQSSETRVQGLLSTADAQLTVFIQKHERAGYLDEDQMEALLERTQTEVFSIKQKLDNDLKQEKKKLHQKLILKRRREILQKHKDQRKELLSVGEALRAAEDAGQFLGRWGSLLAEHSAALEALQERLDQAALEDLRALTLSLSEKATEELRRLQSSGVAQELLKHGVPWLFLQQILEEHGRELAARARQLEAEERDRDQEGVQSVRQRLKDDAPEASTEEQAELRRWEHLIFAKLCSSAFSQSEEELLRMRQEVHGCFAQMDRSLALPKIRARVLLQQFQTAWREAEFQKLDQALAAPEMQQQSKARKPRSKSKSKTDLLRKCIEDKIQLFEEQAPEDLVEKELQELGRKLEGRLANQEAAQLQQALASRQQWAGDGPGLLNEPEDADSDRQVSTVLQQALGKGRKLLEHQQQSWREERDHSVVLEDLLENMEFDTFTTLYSQELRLASYLSRLAMVPGGTLRRLLSVALPTASPAELLAALDSGSQKHPDHSAENDGGGEQADLGRKGKHQGWWQALESRLRGELISRGLEKMLWARERKESVLRKPCPPLRERAALPGKGSWPHLSLESVGEVAAVPIVGAEAIDLLNTGEKLFIFRNPKEPEISLHFPPRRKKKNFLNAKKATWASGLD</sequence>
<reference evidence="15" key="1">
    <citation type="submission" date="2025-08" db="UniProtKB">
        <authorList>
            <consortium name="RefSeq"/>
        </authorList>
    </citation>
    <scope>IDENTIFICATION</scope>
    <source>
        <tissue evidence="15">Blood</tissue>
    </source>
</reference>
<keyword evidence="7" id="KW-1133">Transmembrane helix</keyword>
<dbReference type="PANTHER" id="PTHR16795">
    <property type="entry name" value="LIMBIN/ELLIS-VAN CREVELD PROTEIN"/>
    <property type="match status" value="1"/>
</dbReference>
<feature type="region of interest" description="Disordered" evidence="12">
    <location>
        <begin position="1076"/>
        <end position="1099"/>
    </location>
</feature>
<keyword evidence="9" id="KW-0206">Cytoskeleton</keyword>
<organism evidence="14 15">
    <name type="scientific">Acinonyx jubatus</name>
    <name type="common">Cheetah</name>
    <dbReference type="NCBI Taxonomy" id="32536"/>
    <lineage>
        <taxon>Eukaryota</taxon>
        <taxon>Metazoa</taxon>
        <taxon>Chordata</taxon>
        <taxon>Craniata</taxon>
        <taxon>Vertebrata</taxon>
        <taxon>Euteleostomi</taxon>
        <taxon>Mammalia</taxon>
        <taxon>Eutheria</taxon>
        <taxon>Laurasiatheria</taxon>
        <taxon>Carnivora</taxon>
        <taxon>Feliformia</taxon>
        <taxon>Felidae</taxon>
        <taxon>Felinae</taxon>
        <taxon>Acinonyx</taxon>
    </lineage>
</organism>
<keyword evidence="14" id="KW-1185">Reference proteome</keyword>
<evidence type="ECO:0000256" key="2">
    <source>
        <dbReference type="ARBA" id="ARBA00004162"/>
    </source>
</evidence>
<feature type="compositionally biased region" description="Basic and acidic residues" evidence="12">
    <location>
        <begin position="1078"/>
        <end position="1087"/>
    </location>
</feature>
<keyword evidence="11" id="KW-0175">Coiled coil</keyword>
<evidence type="ECO:0000256" key="13">
    <source>
        <dbReference type="SAM" id="SignalP"/>
    </source>
</evidence>
<evidence type="ECO:0000256" key="4">
    <source>
        <dbReference type="ARBA" id="ARBA00022475"/>
    </source>
</evidence>
<dbReference type="PANTHER" id="PTHR16795:SF14">
    <property type="entry name" value="LIMBIN"/>
    <property type="match status" value="1"/>
</dbReference>
<evidence type="ECO:0000256" key="5">
    <source>
        <dbReference type="ARBA" id="ARBA00022490"/>
    </source>
</evidence>
<feature type="compositionally biased region" description="Basic residues" evidence="12">
    <location>
        <begin position="897"/>
        <end position="906"/>
    </location>
</feature>
<dbReference type="InterPro" id="IPR026501">
    <property type="entry name" value="Limbin/EVC"/>
</dbReference>
<keyword evidence="13" id="KW-0732">Signal</keyword>
<evidence type="ECO:0000256" key="6">
    <source>
        <dbReference type="ARBA" id="ARBA00022692"/>
    </source>
</evidence>
<evidence type="ECO:0000313" key="14">
    <source>
        <dbReference type="Proteomes" id="UP001652583"/>
    </source>
</evidence>
<feature type="coiled-coil region" evidence="11">
    <location>
        <begin position="451"/>
        <end position="481"/>
    </location>
</feature>
<evidence type="ECO:0000256" key="12">
    <source>
        <dbReference type="SAM" id="MobiDB-lite"/>
    </source>
</evidence>
<evidence type="ECO:0000256" key="11">
    <source>
        <dbReference type="SAM" id="Coils"/>
    </source>
</evidence>
<accession>A0ABM3PPF4</accession>
<evidence type="ECO:0000256" key="3">
    <source>
        <dbReference type="ARBA" id="ARBA00004309"/>
    </source>
</evidence>
<feature type="region of interest" description="Disordered" evidence="12">
    <location>
        <begin position="782"/>
        <end position="812"/>
    </location>
</feature>